<dbReference type="InterPro" id="IPR024370">
    <property type="entry name" value="PBP_domain"/>
</dbReference>
<dbReference type="GO" id="GO:0043190">
    <property type="term" value="C:ATP-binding cassette (ABC) transporter complex"/>
    <property type="evidence" value="ECO:0007669"/>
    <property type="project" value="InterPro"/>
</dbReference>
<evidence type="ECO:0000259" key="4">
    <source>
        <dbReference type="Pfam" id="PF12849"/>
    </source>
</evidence>
<dbReference type="SUPFAM" id="SSF53850">
    <property type="entry name" value="Periplasmic binding protein-like II"/>
    <property type="match status" value="1"/>
</dbReference>
<reference evidence="6" key="1">
    <citation type="journal article" date="2013" name="Nature">
        <title>Pan genome of the phytoplankton Emiliania underpins its global distribution.</title>
        <authorList>
            <person name="Read B.A."/>
            <person name="Kegel J."/>
            <person name="Klute M.J."/>
            <person name="Kuo A."/>
            <person name="Lefebvre S.C."/>
            <person name="Maumus F."/>
            <person name="Mayer C."/>
            <person name="Miller J."/>
            <person name="Monier A."/>
            <person name="Salamov A."/>
            <person name="Young J."/>
            <person name="Aguilar M."/>
            <person name="Claverie J.M."/>
            <person name="Frickenhaus S."/>
            <person name="Gonzalez K."/>
            <person name="Herman E.K."/>
            <person name="Lin Y.C."/>
            <person name="Napier J."/>
            <person name="Ogata H."/>
            <person name="Sarno A.F."/>
            <person name="Shmutz J."/>
            <person name="Schroeder D."/>
            <person name="de Vargas C."/>
            <person name="Verret F."/>
            <person name="von Dassow P."/>
            <person name="Valentin K."/>
            <person name="Van de Peer Y."/>
            <person name="Wheeler G."/>
            <person name="Dacks J.B."/>
            <person name="Delwiche C.F."/>
            <person name="Dyhrman S.T."/>
            <person name="Glockner G."/>
            <person name="John U."/>
            <person name="Richards T."/>
            <person name="Worden A.Z."/>
            <person name="Zhang X."/>
            <person name="Grigoriev I.V."/>
            <person name="Allen A.E."/>
            <person name="Bidle K."/>
            <person name="Borodovsky M."/>
            <person name="Bowler C."/>
            <person name="Brownlee C."/>
            <person name="Cock J.M."/>
            <person name="Elias M."/>
            <person name="Gladyshev V.N."/>
            <person name="Groth M."/>
            <person name="Guda C."/>
            <person name="Hadaegh A."/>
            <person name="Iglesias-Rodriguez M.D."/>
            <person name="Jenkins J."/>
            <person name="Jones B.M."/>
            <person name="Lawson T."/>
            <person name="Leese F."/>
            <person name="Lindquist E."/>
            <person name="Lobanov A."/>
            <person name="Lomsadze A."/>
            <person name="Malik S.B."/>
            <person name="Marsh M.E."/>
            <person name="Mackinder L."/>
            <person name="Mock T."/>
            <person name="Mueller-Roeber B."/>
            <person name="Pagarete A."/>
            <person name="Parker M."/>
            <person name="Probert I."/>
            <person name="Quesneville H."/>
            <person name="Raines C."/>
            <person name="Rensing S.A."/>
            <person name="Riano-Pachon D.M."/>
            <person name="Richier S."/>
            <person name="Rokitta S."/>
            <person name="Shiraiwa Y."/>
            <person name="Soanes D.M."/>
            <person name="van der Giezen M."/>
            <person name="Wahlund T.M."/>
            <person name="Williams B."/>
            <person name="Wilson W."/>
            <person name="Wolfe G."/>
            <person name="Wurch L.L."/>
        </authorList>
    </citation>
    <scope>NUCLEOTIDE SEQUENCE</scope>
</reference>
<comment type="similarity">
    <text evidence="1">Belongs to the PstS family.</text>
</comment>
<dbReference type="InterPro" id="IPR005673">
    <property type="entry name" value="ABC_phos-bd_PstS"/>
</dbReference>
<dbReference type="PaxDb" id="2903-EOD40549"/>
<proteinExistence type="inferred from homology"/>
<name>A0A0D3KXR4_EMIH1</name>
<evidence type="ECO:0000256" key="2">
    <source>
        <dbReference type="ARBA" id="ARBA00022448"/>
    </source>
</evidence>
<evidence type="ECO:0000256" key="3">
    <source>
        <dbReference type="ARBA" id="ARBA00022592"/>
    </source>
</evidence>
<evidence type="ECO:0000256" key="1">
    <source>
        <dbReference type="ARBA" id="ARBA00008725"/>
    </source>
</evidence>
<dbReference type="OMA" id="NAYAEWI"/>
<dbReference type="GO" id="GO:0042301">
    <property type="term" value="F:phosphate ion binding"/>
    <property type="evidence" value="ECO:0007669"/>
    <property type="project" value="InterPro"/>
</dbReference>
<dbReference type="eggNOG" id="ENOG502S5Z3">
    <property type="taxonomic scope" value="Eukaryota"/>
</dbReference>
<dbReference type="STRING" id="2903.R1G3Z0"/>
<dbReference type="PANTHER" id="PTHR42996">
    <property type="entry name" value="PHOSPHATE-BINDING PROTEIN PSTS"/>
    <property type="match status" value="1"/>
</dbReference>
<dbReference type="HOGENOM" id="CLU_034528_1_1_1"/>
<dbReference type="InterPro" id="IPR050962">
    <property type="entry name" value="Phosphate-bind_PstS"/>
</dbReference>
<organism evidence="5 6">
    <name type="scientific">Emiliania huxleyi (strain CCMP1516)</name>
    <dbReference type="NCBI Taxonomy" id="280463"/>
    <lineage>
        <taxon>Eukaryota</taxon>
        <taxon>Haptista</taxon>
        <taxon>Haptophyta</taxon>
        <taxon>Prymnesiophyceae</taxon>
        <taxon>Isochrysidales</taxon>
        <taxon>Noelaerhabdaceae</taxon>
        <taxon>Emiliania</taxon>
    </lineage>
</organism>
<sequence>MPVSTTLGLFRPAGGGGGGGGGGGSGGGGGGSAAAMHLLCHALLAAGAAAKLNLRAGGASFPAAMYQDVSFAYSFRKPASASADISYHSVGSSAGKRWIKDGTQRCEDDVRPCVTLDWAASDSLLTESDYAAQPDLQMFPTLAGAVVPIFNLPNHTEGEGQDLLLTPTLVSKIFRGAVTRWDHPEIVSINPLLALPAERILLCVRADGSGTTEIFKKALSAFEQEFKEQVGADSGTRWGLANVTRRRLNSGVATYVAHTPYSLGYSVLAEAESAGLPFAALLKGDHRVRASPTSVAYALAELGLEIGNEREVLTADVHNALGLMAWPICGYTYLVMRTNPLPAEV</sequence>
<keyword evidence="2" id="KW-0813">Transport</keyword>
<dbReference type="PANTHER" id="PTHR42996:SF1">
    <property type="entry name" value="PHOSPHATE-BINDING PROTEIN PSTS"/>
    <property type="match status" value="1"/>
</dbReference>
<dbReference type="EnsemblProtists" id="EOD40549">
    <property type="protein sequence ID" value="EOD40549"/>
    <property type="gene ID" value="EMIHUDRAFT_417346"/>
</dbReference>
<dbReference type="Pfam" id="PF12849">
    <property type="entry name" value="PBP_like_2"/>
    <property type="match status" value="1"/>
</dbReference>
<keyword evidence="3" id="KW-0592">Phosphate transport</keyword>
<dbReference type="PIRSF" id="PIRSF002756">
    <property type="entry name" value="PstS"/>
    <property type="match status" value="1"/>
</dbReference>
<accession>A0A0D3KXR4</accession>
<evidence type="ECO:0000313" key="5">
    <source>
        <dbReference type="EnsemblProtists" id="EOD40549"/>
    </source>
</evidence>
<dbReference type="GeneID" id="17285820"/>
<feature type="domain" description="PBP" evidence="4">
    <location>
        <begin position="46"/>
        <end position="339"/>
    </location>
</feature>
<dbReference type="RefSeq" id="XP_005792978.1">
    <property type="nucleotide sequence ID" value="XM_005792921.1"/>
</dbReference>
<dbReference type="CDD" id="cd13565">
    <property type="entry name" value="PBP2_PstS"/>
    <property type="match status" value="1"/>
</dbReference>
<evidence type="ECO:0000313" key="6">
    <source>
        <dbReference type="Proteomes" id="UP000013827"/>
    </source>
</evidence>
<dbReference type="AlphaFoldDB" id="A0A0D3KXR4"/>
<dbReference type="Gene3D" id="3.40.190.10">
    <property type="entry name" value="Periplasmic binding protein-like II"/>
    <property type="match status" value="2"/>
</dbReference>
<protein>
    <recommendedName>
        <fullName evidence="4">PBP domain-containing protein</fullName>
    </recommendedName>
</protein>
<keyword evidence="6" id="KW-1185">Reference proteome</keyword>
<dbReference type="Proteomes" id="UP000013827">
    <property type="component" value="Unassembled WGS sequence"/>
</dbReference>
<reference evidence="5" key="2">
    <citation type="submission" date="2024-10" db="UniProtKB">
        <authorList>
            <consortium name="EnsemblProtists"/>
        </authorList>
    </citation>
    <scope>IDENTIFICATION</scope>
</reference>
<dbReference type="GO" id="GO:0035435">
    <property type="term" value="P:phosphate ion transmembrane transport"/>
    <property type="evidence" value="ECO:0007669"/>
    <property type="project" value="InterPro"/>
</dbReference>
<dbReference type="KEGG" id="ehx:EMIHUDRAFT_417346"/>